<dbReference type="InterPro" id="IPR029058">
    <property type="entry name" value="AB_hydrolase_fold"/>
</dbReference>
<evidence type="ECO:0000313" key="4">
    <source>
        <dbReference type="EMBL" id="MBN3553591.1"/>
    </source>
</evidence>
<keyword evidence="5" id="KW-1185">Reference proteome</keyword>
<evidence type="ECO:0000256" key="2">
    <source>
        <dbReference type="ARBA" id="ARBA00022801"/>
    </source>
</evidence>
<dbReference type="Pfam" id="PF02230">
    <property type="entry name" value="Abhydrolase_2"/>
    <property type="match status" value="1"/>
</dbReference>
<comment type="similarity">
    <text evidence="1">Belongs to the AB hydrolase superfamily. AB hydrolase 2 family.</text>
</comment>
<dbReference type="RefSeq" id="WP_205724746.1">
    <property type="nucleotide sequence ID" value="NZ_JAFHKR010000037.1"/>
</dbReference>
<organism evidence="4 5">
    <name type="scientific">Fictibacillus nanhaiensis</name>
    <dbReference type="NCBI Taxonomy" id="742169"/>
    <lineage>
        <taxon>Bacteria</taxon>
        <taxon>Bacillati</taxon>
        <taxon>Bacillota</taxon>
        <taxon>Bacilli</taxon>
        <taxon>Bacillales</taxon>
        <taxon>Fictibacillaceae</taxon>
        <taxon>Fictibacillus</taxon>
    </lineage>
</organism>
<protein>
    <submittedName>
        <fullName evidence="4">Alpha/beta hydrolase</fullName>
    </submittedName>
</protein>
<evidence type="ECO:0000313" key="5">
    <source>
        <dbReference type="Proteomes" id="UP001296923"/>
    </source>
</evidence>
<dbReference type="EMBL" id="JAFHKR010000037">
    <property type="protein sequence ID" value="MBN3553591.1"/>
    <property type="molecule type" value="Genomic_DNA"/>
</dbReference>
<dbReference type="InterPro" id="IPR003140">
    <property type="entry name" value="PLipase/COase/thioEstase"/>
</dbReference>
<dbReference type="GO" id="GO:0016787">
    <property type="term" value="F:hydrolase activity"/>
    <property type="evidence" value="ECO:0007669"/>
    <property type="project" value="UniProtKB-KW"/>
</dbReference>
<dbReference type="PANTHER" id="PTHR10655:SF17">
    <property type="entry name" value="LYSOPHOSPHOLIPASE-LIKE PROTEIN 1"/>
    <property type="match status" value="1"/>
</dbReference>
<comment type="caution">
    <text evidence="4">The sequence shown here is derived from an EMBL/GenBank/DDBJ whole genome shotgun (WGS) entry which is preliminary data.</text>
</comment>
<accession>A0ABS2ZLR3</accession>
<name>A0ABS2ZLR3_9BACL</name>
<feature type="domain" description="Phospholipase/carboxylesterase/thioesterase" evidence="3">
    <location>
        <begin position="9"/>
        <end position="200"/>
    </location>
</feature>
<proteinExistence type="inferred from homology"/>
<evidence type="ECO:0000259" key="3">
    <source>
        <dbReference type="Pfam" id="PF02230"/>
    </source>
</evidence>
<dbReference type="Gene3D" id="3.40.50.1820">
    <property type="entry name" value="alpha/beta hydrolase"/>
    <property type="match status" value="1"/>
</dbReference>
<keyword evidence="2 4" id="KW-0378">Hydrolase</keyword>
<dbReference type="InterPro" id="IPR050565">
    <property type="entry name" value="LYPA1-2/EST-like"/>
</dbReference>
<sequence length="202" mass="22573">MIHLFKEGTDLNKPVLLLLHGTGGNEKDLLSLAEMISPESSVLSVRGNVSENGMPRFFRRLAEGVFDEEDLIYRTKELHEFIDEAANKYSFNRDQVVAVGYSNGANIAGSLIFHYEKSLKGAILHHPMVPRRGIELPKLDGLPVFIGAGNNDPICPPQETEELEQLLNKAGANVHLKWDNMGHQLSRAEVEEAAEWFNKNLL</sequence>
<reference evidence="4 5" key="1">
    <citation type="submission" date="2021-01" db="EMBL/GenBank/DDBJ databases">
        <title>Genome Sequencing of Type Strains.</title>
        <authorList>
            <person name="Lemaire J.F."/>
            <person name="Inderbitzin P."/>
            <person name="Collins S.B."/>
            <person name="Wespe N."/>
            <person name="Knight-Connoni V."/>
        </authorList>
    </citation>
    <scope>NUCLEOTIDE SEQUENCE [LARGE SCALE GENOMIC DNA]</scope>
    <source>
        <strain evidence="4 5">DSM 23009</strain>
    </source>
</reference>
<gene>
    <name evidence="4" type="ORF">JYA63_04885</name>
</gene>
<dbReference type="PANTHER" id="PTHR10655">
    <property type="entry name" value="LYSOPHOSPHOLIPASE-RELATED"/>
    <property type="match status" value="1"/>
</dbReference>
<dbReference type="SUPFAM" id="SSF53474">
    <property type="entry name" value="alpha/beta-Hydrolases"/>
    <property type="match status" value="1"/>
</dbReference>
<dbReference type="Proteomes" id="UP001296923">
    <property type="component" value="Unassembled WGS sequence"/>
</dbReference>
<evidence type="ECO:0000256" key="1">
    <source>
        <dbReference type="ARBA" id="ARBA00006499"/>
    </source>
</evidence>